<dbReference type="GO" id="GO:0016646">
    <property type="term" value="F:oxidoreductase activity, acting on the CH-NH group of donors, NAD or NADP as acceptor"/>
    <property type="evidence" value="ECO:0007669"/>
    <property type="project" value="TreeGrafter"/>
</dbReference>
<dbReference type="InterPro" id="IPR036291">
    <property type="entry name" value="NAD(P)-bd_dom_sf"/>
</dbReference>
<dbReference type="EMBL" id="QORO01000002">
    <property type="protein sequence ID" value="RCK60012.1"/>
    <property type="molecule type" value="Genomic_DNA"/>
</dbReference>
<evidence type="ECO:0000313" key="3">
    <source>
        <dbReference type="Proteomes" id="UP000253508"/>
    </source>
</evidence>
<accession>A0A367Y4N7</accession>
<feature type="domain" description="NAD(P)-binding" evidence="1">
    <location>
        <begin position="8"/>
        <end position="153"/>
    </location>
</feature>
<dbReference type="AlphaFoldDB" id="A0A367Y4N7"/>
<sequence>MASILVIGGTGYAGSHIVSEAVSRGHEVTLVSRNEPAEKIDGVTYRTGDLTEQVPDLTGIDVVVAALSPRGSNEGALRGAYGSLAKAAAEAGARFVAIGGFSSLRPAEGAPRFAEAGEIPAEFAAEATEMNAILGDLLADDSLGEWVFVSPAAEFGAYAPGEKLGHYRTSHEVALFDADGTSAISGADFGAAVVDEIEKPTLQRGQISFAY</sequence>
<dbReference type="PANTHER" id="PTHR43355">
    <property type="entry name" value="FLAVIN REDUCTASE (NADPH)"/>
    <property type="match status" value="1"/>
</dbReference>
<evidence type="ECO:0000259" key="1">
    <source>
        <dbReference type="Pfam" id="PF13460"/>
    </source>
</evidence>
<dbReference type="SUPFAM" id="SSF51735">
    <property type="entry name" value="NAD(P)-binding Rossmann-fold domains"/>
    <property type="match status" value="1"/>
</dbReference>
<protein>
    <submittedName>
        <fullName evidence="2">NAD-dependent epimerase/dehydratase family protein</fullName>
    </submittedName>
</protein>
<gene>
    <name evidence="2" type="ORF">DTO57_07675</name>
</gene>
<dbReference type="RefSeq" id="WP_114117627.1">
    <property type="nucleotide sequence ID" value="NZ_BMHU01000003.1"/>
</dbReference>
<proteinExistence type="predicted"/>
<dbReference type="Pfam" id="PF13460">
    <property type="entry name" value="NAD_binding_10"/>
    <property type="match status" value="1"/>
</dbReference>
<name>A0A367Y4N7_9MICO</name>
<evidence type="ECO:0000313" key="2">
    <source>
        <dbReference type="EMBL" id="RCK60012.1"/>
    </source>
</evidence>
<organism evidence="2 3">
    <name type="scientific">Microbacterium sorbitolivorans</name>
    <dbReference type="NCBI Taxonomy" id="1867410"/>
    <lineage>
        <taxon>Bacteria</taxon>
        <taxon>Bacillati</taxon>
        <taxon>Actinomycetota</taxon>
        <taxon>Actinomycetes</taxon>
        <taxon>Micrococcales</taxon>
        <taxon>Microbacteriaceae</taxon>
        <taxon>Microbacterium</taxon>
    </lineage>
</organism>
<dbReference type="InterPro" id="IPR051606">
    <property type="entry name" value="Polyketide_Oxido-like"/>
</dbReference>
<reference evidence="2 3" key="1">
    <citation type="submission" date="2018-07" db="EMBL/GenBank/DDBJ databases">
        <title>Microbacterium endoborsara sp. nov., a novel actinobacterium isolated from Borszczowia aralocaspica.</title>
        <authorList>
            <person name="An D."/>
        </authorList>
    </citation>
    <scope>NUCLEOTIDE SEQUENCE [LARGE SCALE GENOMIC DNA]</scope>
    <source>
        <strain evidence="2 3">C1.15228</strain>
    </source>
</reference>
<dbReference type="OrthoDB" id="3191258at2"/>
<dbReference type="Gene3D" id="3.40.50.720">
    <property type="entry name" value="NAD(P)-binding Rossmann-like Domain"/>
    <property type="match status" value="1"/>
</dbReference>
<dbReference type="Proteomes" id="UP000253508">
    <property type="component" value="Unassembled WGS sequence"/>
</dbReference>
<dbReference type="InterPro" id="IPR016040">
    <property type="entry name" value="NAD(P)-bd_dom"/>
</dbReference>
<comment type="caution">
    <text evidence="2">The sequence shown here is derived from an EMBL/GenBank/DDBJ whole genome shotgun (WGS) entry which is preliminary data.</text>
</comment>
<keyword evidence="3" id="KW-1185">Reference proteome</keyword>
<dbReference type="PANTHER" id="PTHR43355:SF2">
    <property type="entry name" value="FLAVIN REDUCTASE (NADPH)"/>
    <property type="match status" value="1"/>
</dbReference>